<name>A0A839SFL0_9SPHI</name>
<dbReference type="OrthoDB" id="9801478at2"/>
<protein>
    <recommendedName>
        <fullName evidence="3">DUF4276 family protein</fullName>
    </recommendedName>
</protein>
<dbReference type="RefSeq" id="WP_096350935.1">
    <property type="nucleotide sequence ID" value="NZ_AP017313.1"/>
</dbReference>
<comment type="caution">
    <text evidence="1">The sequence shown here is derived from an EMBL/GenBank/DDBJ whole genome shotgun (WGS) entry which is preliminary data.</text>
</comment>
<dbReference type="AlphaFoldDB" id="A0A839SFL0"/>
<gene>
    <name evidence="1" type="ORF">FHS11_001745</name>
</gene>
<accession>A0A839SFL0</accession>
<sequence length="217" mass="25792">MKRVIIICEGETEREFCKHILAPYFAKKEIFIQSPLIKRSMGGIVKWNTLKKEIHTYLQEDDVLVTMLIDYYGLYNKYAFPSWEDGEKIVDKNTRMDFLEAAMKQDLRDAVQHRFLPYLQLHEFEGLLFNDIQIFYEQVPKNELVGKSELIKTFQDYDNPEMINNNKNTSPSHRLKRIIEGYNKILYGHYFAEAIGLDKIRNKSPRFNNWLNAIEKL</sequence>
<evidence type="ECO:0000313" key="2">
    <source>
        <dbReference type="Proteomes" id="UP000539265"/>
    </source>
</evidence>
<evidence type="ECO:0000313" key="1">
    <source>
        <dbReference type="EMBL" id="MBB3055327.1"/>
    </source>
</evidence>
<dbReference type="InterPro" id="IPR025455">
    <property type="entry name" value="DUF4276"/>
</dbReference>
<dbReference type="Pfam" id="PF14103">
    <property type="entry name" value="DUF4276"/>
    <property type="match status" value="1"/>
</dbReference>
<proteinExistence type="predicted"/>
<evidence type="ECO:0008006" key="3">
    <source>
        <dbReference type="Google" id="ProtNLM"/>
    </source>
</evidence>
<dbReference type="Proteomes" id="UP000539265">
    <property type="component" value="Unassembled WGS sequence"/>
</dbReference>
<dbReference type="EMBL" id="JACHWX010000004">
    <property type="protein sequence ID" value="MBB3055327.1"/>
    <property type="molecule type" value="Genomic_DNA"/>
</dbReference>
<organism evidence="1 2">
    <name type="scientific">Mucilaginibacter gotjawali</name>
    <dbReference type="NCBI Taxonomy" id="1550579"/>
    <lineage>
        <taxon>Bacteria</taxon>
        <taxon>Pseudomonadati</taxon>
        <taxon>Bacteroidota</taxon>
        <taxon>Sphingobacteriia</taxon>
        <taxon>Sphingobacteriales</taxon>
        <taxon>Sphingobacteriaceae</taxon>
        <taxon>Mucilaginibacter</taxon>
    </lineage>
</organism>
<keyword evidence="2" id="KW-1185">Reference proteome</keyword>
<reference evidence="1" key="1">
    <citation type="submission" date="2020-08" db="EMBL/GenBank/DDBJ databases">
        <title>Genomic Encyclopedia of Type Strains, Phase III (KMG-III): the genomes of soil and plant-associated and newly described type strains.</title>
        <authorList>
            <person name="Whitman W."/>
        </authorList>
    </citation>
    <scope>NUCLEOTIDE SEQUENCE [LARGE SCALE GENOMIC DNA]</scope>
    <source>
        <strain evidence="1">CECT 8628</strain>
    </source>
</reference>